<dbReference type="InterPro" id="IPR008271">
    <property type="entry name" value="Ser/Thr_kinase_AS"/>
</dbReference>
<evidence type="ECO:0000256" key="3">
    <source>
        <dbReference type="ARBA" id="ARBA00022527"/>
    </source>
</evidence>
<evidence type="ECO:0000313" key="14">
    <source>
        <dbReference type="EMBL" id="CAE0260884.1"/>
    </source>
</evidence>
<feature type="region of interest" description="Disordered" evidence="12">
    <location>
        <begin position="344"/>
        <end position="366"/>
    </location>
</feature>
<dbReference type="SMART" id="SM00220">
    <property type="entry name" value="S_TKc"/>
    <property type="match status" value="1"/>
</dbReference>
<dbReference type="InterPro" id="IPR017441">
    <property type="entry name" value="Protein_kinase_ATP_BS"/>
</dbReference>
<dbReference type="PANTHER" id="PTHR24056">
    <property type="entry name" value="CELL DIVISION PROTEIN KINASE"/>
    <property type="match status" value="1"/>
</dbReference>
<keyword evidence="3 11" id="KW-0723">Serine/threonine-protein kinase</keyword>
<evidence type="ECO:0000256" key="8">
    <source>
        <dbReference type="ARBA" id="ARBA00047811"/>
    </source>
</evidence>
<gene>
    <name evidence="14" type="ORF">PBIL07802_LOCUS23173</name>
</gene>
<protein>
    <recommendedName>
        <fullName evidence="2">cyclin-dependent kinase</fullName>
        <ecNumber evidence="2">2.7.11.22</ecNumber>
    </recommendedName>
</protein>
<feature type="compositionally biased region" description="Basic and acidic residues" evidence="12">
    <location>
        <begin position="353"/>
        <end position="366"/>
    </location>
</feature>
<dbReference type="Gene3D" id="3.30.200.20">
    <property type="entry name" value="Phosphorylase Kinase, domain 1"/>
    <property type="match status" value="1"/>
</dbReference>
<keyword evidence="4" id="KW-0808">Transferase</keyword>
<dbReference type="InterPro" id="IPR000719">
    <property type="entry name" value="Prot_kinase_dom"/>
</dbReference>
<dbReference type="PROSITE" id="PS00107">
    <property type="entry name" value="PROTEIN_KINASE_ATP"/>
    <property type="match status" value="1"/>
</dbReference>
<dbReference type="Gene3D" id="1.10.510.10">
    <property type="entry name" value="Transferase(Phosphotransferase) domain 1"/>
    <property type="match status" value="1"/>
</dbReference>
<evidence type="ECO:0000259" key="13">
    <source>
        <dbReference type="PROSITE" id="PS50011"/>
    </source>
</evidence>
<evidence type="ECO:0000256" key="2">
    <source>
        <dbReference type="ARBA" id="ARBA00012425"/>
    </source>
</evidence>
<dbReference type="GO" id="GO:0005634">
    <property type="term" value="C:nucleus"/>
    <property type="evidence" value="ECO:0007669"/>
    <property type="project" value="TreeGrafter"/>
</dbReference>
<dbReference type="GO" id="GO:0005524">
    <property type="term" value="F:ATP binding"/>
    <property type="evidence" value="ECO:0007669"/>
    <property type="project" value="UniProtKB-UniRule"/>
</dbReference>
<keyword evidence="6" id="KW-0418">Kinase</keyword>
<dbReference type="GO" id="GO:0004693">
    <property type="term" value="F:cyclin-dependent protein serine/threonine kinase activity"/>
    <property type="evidence" value="ECO:0007669"/>
    <property type="project" value="UniProtKB-EC"/>
</dbReference>
<evidence type="ECO:0000256" key="10">
    <source>
        <dbReference type="PROSITE-ProRule" id="PRU10141"/>
    </source>
</evidence>
<dbReference type="EMBL" id="HBIB01035749">
    <property type="protein sequence ID" value="CAE0260884.1"/>
    <property type="molecule type" value="Transcribed_RNA"/>
</dbReference>
<feature type="region of interest" description="Disordered" evidence="12">
    <location>
        <begin position="1"/>
        <end position="26"/>
    </location>
</feature>
<evidence type="ECO:0000256" key="11">
    <source>
        <dbReference type="RuleBase" id="RU000304"/>
    </source>
</evidence>
<evidence type="ECO:0000256" key="9">
    <source>
        <dbReference type="ARBA" id="ARBA00048367"/>
    </source>
</evidence>
<evidence type="ECO:0000256" key="1">
    <source>
        <dbReference type="ARBA" id="ARBA00006485"/>
    </source>
</evidence>
<proteinExistence type="inferred from homology"/>
<evidence type="ECO:0000256" key="6">
    <source>
        <dbReference type="ARBA" id="ARBA00022777"/>
    </source>
</evidence>
<dbReference type="InterPro" id="IPR050108">
    <property type="entry name" value="CDK"/>
</dbReference>
<comment type="catalytic activity">
    <reaction evidence="9">
        <text>L-seryl-[protein] + ATP = O-phospho-L-seryl-[protein] + ADP + H(+)</text>
        <dbReference type="Rhea" id="RHEA:17989"/>
        <dbReference type="Rhea" id="RHEA-COMP:9863"/>
        <dbReference type="Rhea" id="RHEA-COMP:11604"/>
        <dbReference type="ChEBI" id="CHEBI:15378"/>
        <dbReference type="ChEBI" id="CHEBI:29999"/>
        <dbReference type="ChEBI" id="CHEBI:30616"/>
        <dbReference type="ChEBI" id="CHEBI:83421"/>
        <dbReference type="ChEBI" id="CHEBI:456216"/>
        <dbReference type="EC" id="2.7.11.22"/>
    </reaction>
</comment>
<dbReference type="InterPro" id="IPR011009">
    <property type="entry name" value="Kinase-like_dom_sf"/>
</dbReference>
<evidence type="ECO:0000256" key="7">
    <source>
        <dbReference type="ARBA" id="ARBA00022840"/>
    </source>
</evidence>
<dbReference type="SUPFAM" id="SSF56112">
    <property type="entry name" value="Protein kinase-like (PK-like)"/>
    <property type="match status" value="1"/>
</dbReference>
<feature type="domain" description="Protein kinase" evidence="13">
    <location>
        <begin position="42"/>
        <end position="325"/>
    </location>
</feature>
<comment type="similarity">
    <text evidence="1">Belongs to the protein kinase superfamily. CMGC Ser/Thr protein kinase family. CDC2/CDKX subfamily.</text>
</comment>
<comment type="catalytic activity">
    <reaction evidence="8">
        <text>L-threonyl-[protein] + ATP = O-phospho-L-threonyl-[protein] + ADP + H(+)</text>
        <dbReference type="Rhea" id="RHEA:46608"/>
        <dbReference type="Rhea" id="RHEA-COMP:11060"/>
        <dbReference type="Rhea" id="RHEA-COMP:11605"/>
        <dbReference type="ChEBI" id="CHEBI:15378"/>
        <dbReference type="ChEBI" id="CHEBI:30013"/>
        <dbReference type="ChEBI" id="CHEBI:30616"/>
        <dbReference type="ChEBI" id="CHEBI:61977"/>
        <dbReference type="ChEBI" id="CHEBI:456216"/>
        <dbReference type="EC" id="2.7.11.22"/>
    </reaction>
</comment>
<dbReference type="FunFam" id="3.30.200.20:FF:000124">
    <property type="entry name" value="Cyclin-dependent kinase 4"/>
    <property type="match status" value="1"/>
</dbReference>
<dbReference type="FunFam" id="1.10.510.10:FF:000533">
    <property type="entry name" value="cyclin-dependent kinase 10"/>
    <property type="match status" value="1"/>
</dbReference>
<dbReference type="AlphaFoldDB" id="A0A7S3DKU3"/>
<evidence type="ECO:0000256" key="4">
    <source>
        <dbReference type="ARBA" id="ARBA00022679"/>
    </source>
</evidence>
<dbReference type="EC" id="2.7.11.22" evidence="2"/>
<feature type="compositionally biased region" description="Basic and acidic residues" evidence="12">
    <location>
        <begin position="15"/>
        <end position="26"/>
    </location>
</feature>
<dbReference type="PANTHER" id="PTHR24056:SF107">
    <property type="entry name" value="CYCLIN-DEPENDENT KINASE 11A-RELATED"/>
    <property type="match status" value="1"/>
</dbReference>
<dbReference type="Pfam" id="PF00069">
    <property type="entry name" value="Pkinase"/>
    <property type="match status" value="1"/>
</dbReference>
<feature type="binding site" evidence="10">
    <location>
        <position position="71"/>
    </location>
    <ligand>
        <name>ATP</name>
        <dbReference type="ChEBI" id="CHEBI:30616"/>
    </ligand>
</feature>
<dbReference type="PROSITE" id="PS50011">
    <property type="entry name" value="PROTEIN_KINASE_DOM"/>
    <property type="match status" value="1"/>
</dbReference>
<reference evidence="14" key="1">
    <citation type="submission" date="2021-01" db="EMBL/GenBank/DDBJ databases">
        <authorList>
            <person name="Corre E."/>
            <person name="Pelletier E."/>
            <person name="Niang G."/>
            <person name="Scheremetjew M."/>
            <person name="Finn R."/>
            <person name="Kale V."/>
            <person name="Holt S."/>
            <person name="Cochrane G."/>
            <person name="Meng A."/>
            <person name="Brown T."/>
            <person name="Cohen L."/>
        </authorList>
    </citation>
    <scope>NUCLEOTIDE SEQUENCE</scope>
    <source>
        <strain evidence="14">NIES-2562</strain>
    </source>
</reference>
<accession>A0A7S3DKU3</accession>
<organism evidence="14">
    <name type="scientific">Palpitomonas bilix</name>
    <dbReference type="NCBI Taxonomy" id="652834"/>
    <lineage>
        <taxon>Eukaryota</taxon>
        <taxon>Eukaryota incertae sedis</taxon>
    </lineage>
</organism>
<evidence type="ECO:0000256" key="5">
    <source>
        <dbReference type="ARBA" id="ARBA00022741"/>
    </source>
</evidence>
<sequence length="378" mass="43742">MSEERQAAATSSSADRLDGDEKQRSRRREVEYIHGCKSVENYQRKELLGEGTYGEVFLGRERNDGKLYALKRLRMEREAYGFPITALREIQTLRAVRHPNIVRLFDVAVGHKMDSVFLVFEHCQNDLANVIDTVRSPFSEGELKTILYGLLKAVKYLHDRWIIHRDIKMSNLLYKDGVVKLADFGLARFTADPDPEYTDNVVTLWYRAPELLLGVERYTVAVDMWSVGCVFAELLLQRPLMPGKSEAHQISLIYDLLGAPNSIIWPEFEQLKLSKKVPTKSYPYSSLREKFPTLSRAGIDLLEKMLTYDPAKRITAYDALRHPYFKEAPYTKEADAMPVFHDLKRNGKGRKRGREEEENKDKDERKHAAAMKYVDRIF</sequence>
<evidence type="ECO:0000256" key="12">
    <source>
        <dbReference type="SAM" id="MobiDB-lite"/>
    </source>
</evidence>
<dbReference type="GO" id="GO:0007346">
    <property type="term" value="P:regulation of mitotic cell cycle"/>
    <property type="evidence" value="ECO:0007669"/>
    <property type="project" value="TreeGrafter"/>
</dbReference>
<dbReference type="PROSITE" id="PS00108">
    <property type="entry name" value="PROTEIN_KINASE_ST"/>
    <property type="match status" value="1"/>
</dbReference>
<name>A0A7S3DKU3_9EUKA</name>
<keyword evidence="5 10" id="KW-0547">Nucleotide-binding</keyword>
<keyword evidence="7 10" id="KW-0067">ATP-binding</keyword>